<dbReference type="Gene3D" id="3.10.129.10">
    <property type="entry name" value="Hotdog Thioesterase"/>
    <property type="match status" value="1"/>
</dbReference>
<organism evidence="2">
    <name type="scientific">marine metagenome</name>
    <dbReference type="NCBI Taxonomy" id="408172"/>
    <lineage>
        <taxon>unclassified sequences</taxon>
        <taxon>metagenomes</taxon>
        <taxon>ecological metagenomes</taxon>
    </lineage>
</organism>
<proteinExistence type="predicted"/>
<dbReference type="PANTHER" id="PTHR42993">
    <property type="entry name" value="MAOC-LIKE DEHYDRATASE DOMAIN-CONTAINING PROTEIN"/>
    <property type="match status" value="1"/>
</dbReference>
<feature type="domain" description="MaoC-like" evidence="1">
    <location>
        <begin position="10"/>
        <end position="128"/>
    </location>
</feature>
<reference evidence="2" key="1">
    <citation type="submission" date="2018-05" db="EMBL/GenBank/DDBJ databases">
        <authorList>
            <person name="Lanie J.A."/>
            <person name="Ng W.-L."/>
            <person name="Kazmierczak K.M."/>
            <person name="Andrzejewski T.M."/>
            <person name="Davidsen T.M."/>
            <person name="Wayne K.J."/>
            <person name="Tettelin H."/>
            <person name="Glass J.I."/>
            <person name="Rusch D."/>
            <person name="Podicherti R."/>
            <person name="Tsui H.-C.T."/>
            <person name="Winkler M.E."/>
        </authorList>
    </citation>
    <scope>NUCLEOTIDE SEQUENCE</scope>
</reference>
<dbReference type="CDD" id="cd03450">
    <property type="entry name" value="NodN"/>
    <property type="match status" value="1"/>
</dbReference>
<evidence type="ECO:0000313" key="2">
    <source>
        <dbReference type="EMBL" id="SVB02231.1"/>
    </source>
</evidence>
<dbReference type="InterPro" id="IPR002539">
    <property type="entry name" value="MaoC-like_dom"/>
</dbReference>
<name>A0A382ALT2_9ZZZZ</name>
<dbReference type="EMBL" id="UINC01025856">
    <property type="protein sequence ID" value="SVB02231.1"/>
    <property type="molecule type" value="Genomic_DNA"/>
</dbReference>
<feature type="non-terminal residue" evidence="2">
    <location>
        <position position="1"/>
    </location>
</feature>
<sequence length="149" mass="16793">VVSRFADLAGVELGVSRWYDTDQDDVDAFADLVGDSGWIHNDVERSAAGPYGGTILQGFFMLGQLSRMARDLDWPADGVLNRFNYGFDRVRFVSRVPTGTRIRGRFEVLDVAPKEDGDDLVRVRATIEAEGIEEPAVVAEWLFYIRYDR</sequence>
<dbReference type="InterPro" id="IPR029069">
    <property type="entry name" value="HotDog_dom_sf"/>
</dbReference>
<dbReference type="SUPFAM" id="SSF54637">
    <property type="entry name" value="Thioesterase/thiol ester dehydrase-isomerase"/>
    <property type="match status" value="1"/>
</dbReference>
<evidence type="ECO:0000259" key="1">
    <source>
        <dbReference type="Pfam" id="PF01575"/>
    </source>
</evidence>
<dbReference type="Pfam" id="PF01575">
    <property type="entry name" value="MaoC_dehydratas"/>
    <property type="match status" value="1"/>
</dbReference>
<accession>A0A382ALT2</accession>
<gene>
    <name evidence="2" type="ORF">METZ01_LOCUS155085</name>
</gene>
<dbReference type="InterPro" id="IPR039375">
    <property type="entry name" value="NodN-like"/>
</dbReference>
<protein>
    <recommendedName>
        <fullName evidence="1">MaoC-like domain-containing protein</fullName>
    </recommendedName>
</protein>
<dbReference type="AlphaFoldDB" id="A0A382ALT2"/>
<dbReference type="PANTHER" id="PTHR42993:SF1">
    <property type="entry name" value="MAOC-LIKE DEHYDRATASE DOMAIN-CONTAINING PROTEIN"/>
    <property type="match status" value="1"/>
</dbReference>